<evidence type="ECO:0000256" key="4">
    <source>
        <dbReference type="ARBA" id="ARBA00023002"/>
    </source>
</evidence>
<dbReference type="GO" id="GO:0046872">
    <property type="term" value="F:metal ion binding"/>
    <property type="evidence" value="ECO:0007669"/>
    <property type="project" value="UniProtKB-KW"/>
</dbReference>
<dbReference type="EMBL" id="PKPP01007530">
    <property type="protein sequence ID" value="PWA53134.1"/>
    <property type="molecule type" value="Genomic_DNA"/>
</dbReference>
<name>A0A2U1LVY5_ARTAN</name>
<comment type="caution">
    <text evidence="11">The sequence shown here is derived from an EMBL/GenBank/DDBJ whole genome shotgun (WGS) entry which is preliminary data.</text>
</comment>
<dbReference type="InterPro" id="IPR005123">
    <property type="entry name" value="Oxoglu/Fe-dep_dioxygenase_dom"/>
</dbReference>
<comment type="similarity">
    <text evidence="7">Belongs to the iron/ascorbate-dependent oxidoreductase family. GA20OX subfamily.</text>
</comment>
<keyword evidence="12" id="KW-1185">Reference proteome</keyword>
<dbReference type="InterPro" id="IPR027443">
    <property type="entry name" value="IPNS-like_sf"/>
</dbReference>
<dbReference type="Pfam" id="PF03171">
    <property type="entry name" value="2OG-FeII_Oxy"/>
    <property type="match status" value="1"/>
</dbReference>
<dbReference type="Pfam" id="PF14226">
    <property type="entry name" value="DIOX_N"/>
    <property type="match status" value="1"/>
</dbReference>
<proteinExistence type="inferred from homology"/>
<reference evidence="11 12" key="1">
    <citation type="journal article" date="2018" name="Mol. Plant">
        <title>The genome of Artemisia annua provides insight into the evolution of Asteraceae family and artemisinin biosynthesis.</title>
        <authorList>
            <person name="Shen Q."/>
            <person name="Zhang L."/>
            <person name="Liao Z."/>
            <person name="Wang S."/>
            <person name="Yan T."/>
            <person name="Shi P."/>
            <person name="Liu M."/>
            <person name="Fu X."/>
            <person name="Pan Q."/>
            <person name="Wang Y."/>
            <person name="Lv Z."/>
            <person name="Lu X."/>
            <person name="Zhang F."/>
            <person name="Jiang W."/>
            <person name="Ma Y."/>
            <person name="Chen M."/>
            <person name="Hao X."/>
            <person name="Li L."/>
            <person name="Tang Y."/>
            <person name="Lv G."/>
            <person name="Zhou Y."/>
            <person name="Sun X."/>
            <person name="Brodelius P.E."/>
            <person name="Rose J.K.C."/>
            <person name="Tang K."/>
        </authorList>
    </citation>
    <scope>NUCLEOTIDE SEQUENCE [LARGE SCALE GENOMIC DNA]</scope>
    <source>
        <strain evidence="12">cv. Huhao1</strain>
        <tissue evidence="11">Leaf</tissue>
    </source>
</reference>
<evidence type="ECO:0000259" key="10">
    <source>
        <dbReference type="PROSITE" id="PS51471"/>
    </source>
</evidence>
<evidence type="ECO:0000256" key="1">
    <source>
        <dbReference type="ARBA" id="ARBA00001961"/>
    </source>
</evidence>
<dbReference type="GO" id="GO:0045544">
    <property type="term" value="F:gibberellin 20-oxidase activity"/>
    <property type="evidence" value="ECO:0007669"/>
    <property type="project" value="UniProtKB-ARBA"/>
</dbReference>
<keyword evidence="5 9" id="KW-0408">Iron</keyword>
<comment type="pathway">
    <text evidence="2">Hormone biosynthesis.</text>
</comment>
<evidence type="ECO:0000256" key="5">
    <source>
        <dbReference type="ARBA" id="ARBA00023004"/>
    </source>
</evidence>
<evidence type="ECO:0000313" key="11">
    <source>
        <dbReference type="EMBL" id="PWA53134.1"/>
    </source>
</evidence>
<sequence>MPPFLLTSPSVSPTIDTKSRQNPLIFDASFLQNETSIPQQFVWPEDEKPYHGPPPPQLYVPPIDLKGFLSYEPIAMSNASRLVDLACRKHGFFQVINHGIDSRLINEAHKIMEYFFRMPLLEKQRAQRRAGEYCGYASSFTNRFSSKLPWKETLSFRYSADPQCLNLVPDYFLNVMGEDFSHFGRVCQEYCEAMNKLSLVIMELLGLSLGISYSCFTDFYKDNDSIMRFNYYPPCQKPDQALGTGPHCDPTSLTILHQDNVGGLEVFVEDKWHSVAPCSNAFVINIGDTFMALSNGLYKSCLHRAVVNSHTPRKSLAFFLSPRMDKVICPPKELVADDDQRIYPDFTWSTFLEFTQKHYRADMNTLEAFSNWLRNETKC</sequence>
<dbReference type="FunFam" id="2.60.120.330:FF:000003">
    <property type="entry name" value="Gibberellin 20 oxidase 2"/>
    <property type="match status" value="1"/>
</dbReference>
<evidence type="ECO:0000256" key="6">
    <source>
        <dbReference type="ARBA" id="ARBA00037909"/>
    </source>
</evidence>
<dbReference type="PANTHER" id="PTHR47990">
    <property type="entry name" value="2-OXOGLUTARATE (2OG) AND FE(II)-DEPENDENT OXYGENASE SUPERFAMILY PROTEIN-RELATED"/>
    <property type="match status" value="1"/>
</dbReference>
<accession>A0A2U1LVY5</accession>
<keyword evidence="3 9" id="KW-0479">Metal-binding</keyword>
<evidence type="ECO:0000256" key="2">
    <source>
        <dbReference type="ARBA" id="ARBA00004972"/>
    </source>
</evidence>
<comment type="cofactor">
    <cofactor evidence="1">
        <name>L-ascorbate</name>
        <dbReference type="ChEBI" id="CHEBI:38290"/>
    </cofactor>
</comment>
<gene>
    <name evidence="11" type="ORF">CTI12_AA447810</name>
</gene>
<dbReference type="SUPFAM" id="SSF51197">
    <property type="entry name" value="Clavaminate synthase-like"/>
    <property type="match status" value="1"/>
</dbReference>
<dbReference type="InterPro" id="IPR026992">
    <property type="entry name" value="DIOX_N"/>
</dbReference>
<dbReference type="STRING" id="35608.A0A2U1LVY5"/>
<dbReference type="Gene3D" id="2.60.120.330">
    <property type="entry name" value="B-lactam Antibiotic, Isopenicillin N Synthase, Chain"/>
    <property type="match status" value="1"/>
</dbReference>
<evidence type="ECO:0000256" key="9">
    <source>
        <dbReference type="RuleBase" id="RU003682"/>
    </source>
</evidence>
<dbReference type="InterPro" id="IPR044861">
    <property type="entry name" value="IPNS-like_FE2OG_OXY"/>
</dbReference>
<evidence type="ECO:0000256" key="8">
    <source>
        <dbReference type="ARBA" id="ARBA00050508"/>
    </source>
</evidence>
<keyword evidence="4 9" id="KW-0560">Oxidoreductase</keyword>
<feature type="domain" description="Fe2OG dioxygenase" evidence="10">
    <location>
        <begin position="222"/>
        <end position="322"/>
    </location>
</feature>
<dbReference type="InterPro" id="IPR050231">
    <property type="entry name" value="Iron_ascorbate_oxido_reductase"/>
</dbReference>
<comment type="pathway">
    <text evidence="6">Plant hormone biosynthesis; gibberellin biosynthesis.</text>
</comment>
<organism evidence="11 12">
    <name type="scientific">Artemisia annua</name>
    <name type="common">Sweet wormwood</name>
    <dbReference type="NCBI Taxonomy" id="35608"/>
    <lineage>
        <taxon>Eukaryota</taxon>
        <taxon>Viridiplantae</taxon>
        <taxon>Streptophyta</taxon>
        <taxon>Embryophyta</taxon>
        <taxon>Tracheophyta</taxon>
        <taxon>Spermatophyta</taxon>
        <taxon>Magnoliopsida</taxon>
        <taxon>eudicotyledons</taxon>
        <taxon>Gunneridae</taxon>
        <taxon>Pentapetalae</taxon>
        <taxon>asterids</taxon>
        <taxon>campanulids</taxon>
        <taxon>Asterales</taxon>
        <taxon>Asteraceae</taxon>
        <taxon>Asteroideae</taxon>
        <taxon>Anthemideae</taxon>
        <taxon>Artemisiinae</taxon>
        <taxon>Artemisia</taxon>
    </lineage>
</organism>
<dbReference type="GO" id="GO:0009686">
    <property type="term" value="P:gibberellin biosynthetic process"/>
    <property type="evidence" value="ECO:0007669"/>
    <property type="project" value="UniProtKB-ARBA"/>
</dbReference>
<evidence type="ECO:0000256" key="7">
    <source>
        <dbReference type="ARBA" id="ARBA00043997"/>
    </source>
</evidence>
<comment type="catalytic activity">
    <reaction evidence="8">
        <text>gibberellin A12 + 2 2-oxoglutarate + 3 O2 + H(+) = gibberellin A9 + 2 succinate + 3 CO2 + 2 H2O</text>
        <dbReference type="Rhea" id="RHEA:60772"/>
        <dbReference type="ChEBI" id="CHEBI:15377"/>
        <dbReference type="ChEBI" id="CHEBI:15378"/>
        <dbReference type="ChEBI" id="CHEBI:15379"/>
        <dbReference type="ChEBI" id="CHEBI:16526"/>
        <dbReference type="ChEBI" id="CHEBI:16810"/>
        <dbReference type="ChEBI" id="CHEBI:30031"/>
        <dbReference type="ChEBI" id="CHEBI:58627"/>
        <dbReference type="ChEBI" id="CHEBI:73255"/>
    </reaction>
    <physiologicalReaction direction="left-to-right" evidence="8">
        <dbReference type="Rhea" id="RHEA:60773"/>
    </physiologicalReaction>
</comment>
<evidence type="ECO:0000313" key="12">
    <source>
        <dbReference type="Proteomes" id="UP000245207"/>
    </source>
</evidence>
<dbReference type="Proteomes" id="UP000245207">
    <property type="component" value="Unassembled WGS sequence"/>
</dbReference>
<protein>
    <submittedName>
        <fullName evidence="11">Gibberellin 20-oxidase No3</fullName>
    </submittedName>
</protein>
<dbReference type="AlphaFoldDB" id="A0A2U1LVY5"/>
<dbReference type="OrthoDB" id="288590at2759"/>
<dbReference type="PROSITE" id="PS51471">
    <property type="entry name" value="FE2OG_OXY"/>
    <property type="match status" value="1"/>
</dbReference>
<dbReference type="PRINTS" id="PR00682">
    <property type="entry name" value="IPNSYNTHASE"/>
</dbReference>
<dbReference type="SMR" id="A0A2U1LVY5"/>
<evidence type="ECO:0000256" key="3">
    <source>
        <dbReference type="ARBA" id="ARBA00022723"/>
    </source>
</evidence>